<feature type="transmembrane region" description="Helical" evidence="7">
    <location>
        <begin position="163"/>
        <end position="185"/>
    </location>
</feature>
<comment type="subcellular location">
    <subcellularLocation>
        <location evidence="1">Membrane</location>
        <topology evidence="1">Multi-pass membrane protein</topology>
    </subcellularLocation>
</comment>
<feature type="domain" description="Putative ER transporter 6TM N-terminal" evidence="9">
    <location>
        <begin position="68"/>
        <end position="560"/>
    </location>
</feature>
<gene>
    <name evidence="11" type="ORF">CYLTODRAFT_388912</name>
</gene>
<feature type="transmembrane region" description="Helical" evidence="7">
    <location>
        <begin position="224"/>
        <end position="243"/>
    </location>
</feature>
<evidence type="ECO:0000313" key="11">
    <source>
        <dbReference type="EMBL" id="KIY72276.1"/>
    </source>
</evidence>
<dbReference type="Proteomes" id="UP000054007">
    <property type="component" value="Unassembled WGS sequence"/>
</dbReference>
<dbReference type="PANTHER" id="PTHR37994:SF1">
    <property type="entry name" value="ER TRANSPORTER 6TM N-TERMINAL DOMAIN-CONTAINING PROTEIN"/>
    <property type="match status" value="1"/>
</dbReference>
<dbReference type="AlphaFoldDB" id="A0A0D7BRP0"/>
<feature type="transmembrane region" description="Helical" evidence="7">
    <location>
        <begin position="192"/>
        <end position="212"/>
    </location>
</feature>
<evidence type="ECO:0008006" key="13">
    <source>
        <dbReference type="Google" id="ProtNLM"/>
    </source>
</evidence>
<keyword evidence="4 7" id="KW-0472">Membrane</keyword>
<evidence type="ECO:0000256" key="1">
    <source>
        <dbReference type="ARBA" id="ARBA00004141"/>
    </source>
</evidence>
<evidence type="ECO:0000259" key="10">
    <source>
        <dbReference type="Pfam" id="PF13515"/>
    </source>
</evidence>
<dbReference type="InterPro" id="IPR049453">
    <property type="entry name" value="Memb_transporter_dom"/>
</dbReference>
<reference evidence="11 12" key="1">
    <citation type="journal article" date="2015" name="Fungal Genet. Biol.">
        <title>Evolution of novel wood decay mechanisms in Agaricales revealed by the genome sequences of Fistulina hepatica and Cylindrobasidium torrendii.</title>
        <authorList>
            <person name="Floudas D."/>
            <person name="Held B.W."/>
            <person name="Riley R."/>
            <person name="Nagy L.G."/>
            <person name="Koehler G."/>
            <person name="Ransdell A.S."/>
            <person name="Younus H."/>
            <person name="Chow J."/>
            <person name="Chiniquy J."/>
            <person name="Lipzen A."/>
            <person name="Tritt A."/>
            <person name="Sun H."/>
            <person name="Haridas S."/>
            <person name="LaButti K."/>
            <person name="Ohm R.A."/>
            <person name="Kues U."/>
            <person name="Blanchette R.A."/>
            <person name="Grigoriev I.V."/>
            <person name="Minto R.E."/>
            <person name="Hibbett D.S."/>
        </authorList>
    </citation>
    <scope>NUCLEOTIDE SEQUENCE [LARGE SCALE GENOMIC DNA]</scope>
    <source>
        <strain evidence="11 12">FP15055 ss-10</strain>
    </source>
</reference>
<feature type="transmembrane region" description="Helical" evidence="7">
    <location>
        <begin position="810"/>
        <end position="826"/>
    </location>
</feature>
<feature type="transmembrane region" description="Helical" evidence="7">
    <location>
        <begin position="119"/>
        <end position="143"/>
    </location>
</feature>
<feature type="transmembrane region" description="Helical" evidence="7">
    <location>
        <begin position="785"/>
        <end position="803"/>
    </location>
</feature>
<dbReference type="PANTHER" id="PTHR37994">
    <property type="entry name" value="ARAE_2_N DOMAIN-CONTAINING PROTEIN-RELATED"/>
    <property type="match status" value="1"/>
</dbReference>
<evidence type="ECO:0000256" key="7">
    <source>
        <dbReference type="SAM" id="Phobius"/>
    </source>
</evidence>
<feature type="domain" description="Integral membrane bound transporter" evidence="10">
    <location>
        <begin position="729"/>
        <end position="860"/>
    </location>
</feature>
<organism evidence="11 12">
    <name type="scientific">Cylindrobasidium torrendii FP15055 ss-10</name>
    <dbReference type="NCBI Taxonomy" id="1314674"/>
    <lineage>
        <taxon>Eukaryota</taxon>
        <taxon>Fungi</taxon>
        <taxon>Dikarya</taxon>
        <taxon>Basidiomycota</taxon>
        <taxon>Agaricomycotina</taxon>
        <taxon>Agaricomycetes</taxon>
        <taxon>Agaricomycetidae</taxon>
        <taxon>Agaricales</taxon>
        <taxon>Marasmiineae</taxon>
        <taxon>Physalacriaceae</taxon>
        <taxon>Cylindrobasidium</taxon>
    </lineage>
</organism>
<feature type="transmembrane region" description="Helical" evidence="7">
    <location>
        <begin position="67"/>
        <end position="84"/>
    </location>
</feature>
<evidence type="ECO:0000313" key="12">
    <source>
        <dbReference type="Proteomes" id="UP000054007"/>
    </source>
</evidence>
<feature type="domain" description="DUF2421" evidence="8">
    <location>
        <begin position="870"/>
        <end position="1084"/>
    </location>
</feature>
<evidence type="ECO:0000256" key="3">
    <source>
        <dbReference type="ARBA" id="ARBA00022989"/>
    </source>
</evidence>
<evidence type="ECO:0000256" key="4">
    <source>
        <dbReference type="ARBA" id="ARBA00023136"/>
    </source>
</evidence>
<keyword evidence="3 7" id="KW-1133">Transmembrane helix</keyword>
<dbReference type="Pfam" id="PF10337">
    <property type="entry name" value="ArAE_2_N"/>
    <property type="match status" value="1"/>
</dbReference>
<evidence type="ECO:0000259" key="8">
    <source>
        <dbReference type="Pfam" id="PF10334"/>
    </source>
</evidence>
<feature type="compositionally biased region" description="Basic residues" evidence="6">
    <location>
        <begin position="419"/>
        <end position="430"/>
    </location>
</feature>
<feature type="coiled-coil region" evidence="5">
    <location>
        <begin position="527"/>
        <end position="554"/>
    </location>
</feature>
<keyword evidence="5" id="KW-0175">Coiled coil</keyword>
<feature type="region of interest" description="Disordered" evidence="6">
    <location>
        <begin position="1"/>
        <end position="48"/>
    </location>
</feature>
<dbReference type="InterPro" id="IPR018823">
    <property type="entry name" value="ArAE_2_N"/>
</dbReference>
<dbReference type="EMBL" id="KN880445">
    <property type="protein sequence ID" value="KIY72276.1"/>
    <property type="molecule type" value="Genomic_DNA"/>
</dbReference>
<evidence type="ECO:0000256" key="2">
    <source>
        <dbReference type="ARBA" id="ARBA00022692"/>
    </source>
</evidence>
<feature type="transmembrane region" description="Helical" evidence="7">
    <location>
        <begin position="753"/>
        <end position="773"/>
    </location>
</feature>
<dbReference type="GO" id="GO:0016020">
    <property type="term" value="C:membrane"/>
    <property type="evidence" value="ECO:0007669"/>
    <property type="project" value="UniProtKB-SubCell"/>
</dbReference>
<accession>A0A0D7BRP0</accession>
<dbReference type="OrthoDB" id="2274698at2759"/>
<proteinExistence type="predicted"/>
<feature type="region of interest" description="Disordered" evidence="6">
    <location>
        <begin position="355"/>
        <end position="430"/>
    </location>
</feature>
<protein>
    <recommendedName>
        <fullName evidence="13">ER transporter 6TM N-terminal domain-containing protein</fullName>
    </recommendedName>
</protein>
<evidence type="ECO:0000256" key="6">
    <source>
        <dbReference type="SAM" id="MobiDB-lite"/>
    </source>
</evidence>
<sequence>MSPNEHTRERRKPGIHIRIDEKQNSSTSNTTKQESHQESESNPSRKFTVPSSLQWIPNNWTWPKVRPAIRCALAGWLSGVLFVIPAVERYMGQASFIILITAFLSPPSDPFLAVVEREIIIVTLVAATWAWCALGIFLASLARTNVDYTVTIAEAVTGEYLEAGPTVILAVFIFIWTVALLFLRVRQGTGPYLMGTLLACICLDITITTSALLPFPNYNLGRNILMPLGFHSCIAVVVSLFVFPQTVSADFTTRLQAVVRPLIKNMELHRKLKDIPVDSKEFAATAAEIRSSAVAAETALVPLAVAGRLLPSDLIYSRFSPMDYKAIQDIARRMAVRANGLTIYFSLIDPTREKFPMTPAQSRPGTPGAITPPLERNNPLDYGDDDEPDTAPASGATTPTHHSHSTHASRLFHLSPTRSGRRSGSHARSNSHFHNLLHSSLLNLSRGVHKTEQAVGLFESQRYMDIEATMFHDDHANSHTQQATRLLFTGCDGLLELNQHSIQEVCDWLGTVRKGRFAFWRSAKQKKDEWQSKYDKLKHLRDTLSEELSEFRQTARLTVIDPYRAALDASSMKGFDMEREAPSHRYLFHCYVYQYHLMRFSTQNLELLDEIIRLEEERSKNRVWTPVGRLFRLDAWSLGVTENADDEDPDMVEGLEPEVMEDLGIATRRRDPDALPPKNRFEWVMSKVYVFFKSFGGGNALYAVKAGILTTIMCIPSFLKDTAPFAYKNRFQWAIVMGQLTLARFRGDTTFGLTARVLSTFGGGLVGACMWYISSPSEAGNPYGLSAVFAVCFPFFFFIRLYAPIPPMTNIIFFVTVMMVVGYSYQDGIIVTPGSPGLGIDVAWRRFVLVTCGVTAAFLFSFLPPATTIRSYQRRLLATTGSELGAIYCSIISFASTHGERQSKEVITSLIAIRSKLNRSAVLKQNAIYEFSLRGRWPAKRYAKILELQLQLSYSLSHLMSVIEQMDIVWTRAFLMRTRFLDPNFQGDLLAVVSMIATALRTGEPLPQITPCPLVDRFYFKYHGFNVIHKDAEDDFGLPRSLTVDTLENEQYLMFCVAASTAFAIVSRLDRLMLAVKEIVGEQYPIHGVNIRAGVELGSRTATWQTGGIV</sequence>
<dbReference type="STRING" id="1314674.A0A0D7BRP0"/>
<dbReference type="Pfam" id="PF13515">
    <property type="entry name" value="FUSC_2"/>
    <property type="match status" value="1"/>
</dbReference>
<feature type="transmembrane region" description="Helical" evidence="7">
    <location>
        <begin position="846"/>
        <end position="864"/>
    </location>
</feature>
<evidence type="ECO:0000256" key="5">
    <source>
        <dbReference type="SAM" id="Coils"/>
    </source>
</evidence>
<evidence type="ECO:0000259" key="9">
    <source>
        <dbReference type="Pfam" id="PF10337"/>
    </source>
</evidence>
<name>A0A0D7BRP0_9AGAR</name>
<dbReference type="InterPro" id="IPR018820">
    <property type="entry name" value="BRE4-related_DUF2421"/>
</dbReference>
<keyword evidence="12" id="KW-1185">Reference proteome</keyword>
<keyword evidence="2 7" id="KW-0812">Transmembrane</keyword>
<dbReference type="Pfam" id="PF10334">
    <property type="entry name" value="BRE4"/>
    <property type="match status" value="1"/>
</dbReference>